<evidence type="ECO:0000313" key="16">
    <source>
        <dbReference type="Proteomes" id="UP000027471"/>
    </source>
</evidence>
<dbReference type="SUPFAM" id="SSF52540">
    <property type="entry name" value="P-loop containing nucleoside triphosphate hydrolases"/>
    <property type="match status" value="1"/>
</dbReference>
<dbReference type="Pfam" id="PF00158">
    <property type="entry name" value="Sigma54_activat"/>
    <property type="match status" value="1"/>
</dbReference>
<feature type="region of interest" description="Disordered" evidence="12">
    <location>
        <begin position="1"/>
        <end position="28"/>
    </location>
</feature>
<name>A0A074JTJ3_9RHOB</name>
<dbReference type="InterPro" id="IPR001789">
    <property type="entry name" value="Sig_transdc_resp-reg_receiver"/>
</dbReference>
<dbReference type="STRING" id="1353528.DT23_11505"/>
<dbReference type="PROSITE" id="PS50110">
    <property type="entry name" value="RESPONSE_REGULATORY"/>
    <property type="match status" value="1"/>
</dbReference>
<dbReference type="InterPro" id="IPR011006">
    <property type="entry name" value="CheY-like_superfamily"/>
</dbReference>
<evidence type="ECO:0000256" key="11">
    <source>
        <dbReference type="PROSITE-ProRule" id="PRU00169"/>
    </source>
</evidence>
<keyword evidence="8" id="KW-0238">DNA-binding</keyword>
<dbReference type="InterPro" id="IPR002078">
    <property type="entry name" value="Sigma_54_int"/>
</dbReference>
<dbReference type="SMART" id="SM00448">
    <property type="entry name" value="REC"/>
    <property type="match status" value="1"/>
</dbReference>
<evidence type="ECO:0000256" key="9">
    <source>
        <dbReference type="ARBA" id="ARBA00023159"/>
    </source>
</evidence>
<dbReference type="Gene3D" id="3.40.50.300">
    <property type="entry name" value="P-loop containing nucleotide triphosphate hydrolases"/>
    <property type="match status" value="1"/>
</dbReference>
<evidence type="ECO:0000256" key="7">
    <source>
        <dbReference type="ARBA" id="ARBA00023015"/>
    </source>
</evidence>
<comment type="function">
    <text evidence="1">Required for activation of most nif operons, which are directly involved in nitrogen fixation.</text>
</comment>
<evidence type="ECO:0000259" key="14">
    <source>
        <dbReference type="PROSITE" id="PS50110"/>
    </source>
</evidence>
<dbReference type="EMBL" id="AUNB01000012">
    <property type="protein sequence ID" value="KEO61006.1"/>
    <property type="molecule type" value="Genomic_DNA"/>
</dbReference>
<comment type="caution">
    <text evidence="15">The sequence shown here is derived from an EMBL/GenBank/DDBJ whole genome shotgun (WGS) entry which is preliminary data.</text>
</comment>
<gene>
    <name evidence="15" type="ORF">DT23_11505</name>
</gene>
<protein>
    <recommendedName>
        <fullName evidence="3">Nif-specific regulatory protein</fullName>
    </recommendedName>
</protein>
<evidence type="ECO:0000256" key="3">
    <source>
        <dbReference type="ARBA" id="ARBA00015308"/>
    </source>
</evidence>
<dbReference type="Pfam" id="PF02954">
    <property type="entry name" value="HTH_8"/>
    <property type="match status" value="1"/>
</dbReference>
<keyword evidence="7" id="KW-0805">Transcription regulation</keyword>
<dbReference type="AlphaFoldDB" id="A0A074JTJ3"/>
<keyword evidence="5" id="KW-0067">ATP-binding</keyword>
<reference evidence="15 16" key="1">
    <citation type="journal article" date="2015" name="Antonie Van Leeuwenhoek">
        <title>Thioclava indica sp. nov., isolated from surface seawater of the Indian Ocean.</title>
        <authorList>
            <person name="Liu Y."/>
            <person name="Lai Q."/>
            <person name="Du J."/>
            <person name="Xu H."/>
            <person name="Jiang L."/>
            <person name="Shao Z."/>
        </authorList>
    </citation>
    <scope>NUCLEOTIDE SEQUENCE [LARGE SCALE GENOMIC DNA]</scope>
    <source>
        <strain evidence="15 16">DT23-4</strain>
    </source>
</reference>
<keyword evidence="10" id="KW-0804">Transcription</keyword>
<keyword evidence="9" id="KW-0010">Activator</keyword>
<dbReference type="PANTHER" id="PTHR32071:SF117">
    <property type="entry name" value="PTS-DEPENDENT DIHYDROXYACETONE KINASE OPERON REGULATORY PROTEIN-RELATED"/>
    <property type="match status" value="1"/>
</dbReference>
<keyword evidence="16" id="KW-1185">Reference proteome</keyword>
<evidence type="ECO:0000256" key="10">
    <source>
        <dbReference type="ARBA" id="ARBA00023163"/>
    </source>
</evidence>
<dbReference type="GO" id="GO:0005524">
    <property type="term" value="F:ATP binding"/>
    <property type="evidence" value="ECO:0007669"/>
    <property type="project" value="UniProtKB-KW"/>
</dbReference>
<dbReference type="eggNOG" id="COG2204">
    <property type="taxonomic scope" value="Bacteria"/>
</dbReference>
<keyword evidence="4" id="KW-0547">Nucleotide-binding</keyword>
<dbReference type="InterPro" id="IPR025944">
    <property type="entry name" value="Sigma_54_int_dom_CS"/>
</dbReference>
<dbReference type="OrthoDB" id="9802388at2"/>
<dbReference type="Gene3D" id="1.10.8.60">
    <property type="match status" value="1"/>
</dbReference>
<organism evidence="15 16">
    <name type="scientific">Thioclava indica</name>
    <dbReference type="NCBI Taxonomy" id="1353528"/>
    <lineage>
        <taxon>Bacteria</taxon>
        <taxon>Pseudomonadati</taxon>
        <taxon>Pseudomonadota</taxon>
        <taxon>Alphaproteobacteria</taxon>
        <taxon>Rhodobacterales</taxon>
        <taxon>Paracoccaceae</taxon>
        <taxon>Thioclava</taxon>
    </lineage>
</organism>
<dbReference type="GO" id="GO:0043565">
    <property type="term" value="F:sequence-specific DNA binding"/>
    <property type="evidence" value="ECO:0007669"/>
    <property type="project" value="InterPro"/>
</dbReference>
<dbReference type="CDD" id="cd00009">
    <property type="entry name" value="AAA"/>
    <property type="match status" value="1"/>
</dbReference>
<sequence length="484" mass="52287">MNNSQAKSESPLEDDQPAGQSTQSPPIPRGRILLVEDVASLRAIYEAHLSNAGFEVHTAASASDAMALFRAHPVEIVLLDLMLPDRDGDELIPEMLALRGRTAILVFTADRSVDRAVNAMRAGALDVLIKPVSEARLSSAIENARSFAMQADPQSDAQNAPTIGAFIGQSPHMQKVYDKIRAAARSVAPLFIWGESGTGKELCAHATHALGSRAKAPFVTLDCGALPADRLDSELFGHRQGAFPGALSDKPGALLSANGGSLLLDNVCELDPTVQTKLLRFLESGHIKPFGAVEPVQVDVRVISAAARSPMEVVDRGQMREDLQYRLHVLSIEMPPLREHPEDIETIAHEALARFSTEEQRSFTSITPEAMAWLQSHSWPGNVRQLMNVLRAAVVMHDGPELSVDMLPDGIHCAPRSAGASASAPSANTQPVIRTLAEIEREAIEAAIERHDGSIPRAAQELGVAPSTIYRKRETWERDTPSTP</sequence>
<proteinExistence type="predicted"/>
<comment type="subunit">
    <text evidence="2">Interacts with sigma-54.</text>
</comment>
<dbReference type="PANTHER" id="PTHR32071">
    <property type="entry name" value="TRANSCRIPTIONAL REGULATORY PROTEIN"/>
    <property type="match status" value="1"/>
</dbReference>
<accession>A0A074JTJ3</accession>
<dbReference type="InterPro" id="IPR058031">
    <property type="entry name" value="AAA_lid_NorR"/>
</dbReference>
<evidence type="ECO:0000256" key="2">
    <source>
        <dbReference type="ARBA" id="ARBA00011135"/>
    </source>
</evidence>
<dbReference type="Proteomes" id="UP000027471">
    <property type="component" value="Unassembled WGS sequence"/>
</dbReference>
<evidence type="ECO:0000256" key="6">
    <source>
        <dbReference type="ARBA" id="ARBA00023012"/>
    </source>
</evidence>
<dbReference type="Pfam" id="PF00072">
    <property type="entry name" value="Response_reg"/>
    <property type="match status" value="1"/>
</dbReference>
<evidence type="ECO:0000256" key="5">
    <source>
        <dbReference type="ARBA" id="ARBA00022840"/>
    </source>
</evidence>
<evidence type="ECO:0000313" key="15">
    <source>
        <dbReference type="EMBL" id="KEO61006.1"/>
    </source>
</evidence>
<evidence type="ECO:0000256" key="1">
    <source>
        <dbReference type="ARBA" id="ARBA00002167"/>
    </source>
</evidence>
<feature type="modified residue" description="4-aspartylphosphate" evidence="11">
    <location>
        <position position="80"/>
    </location>
</feature>
<evidence type="ECO:0000256" key="12">
    <source>
        <dbReference type="SAM" id="MobiDB-lite"/>
    </source>
</evidence>
<dbReference type="PROSITE" id="PS50045">
    <property type="entry name" value="SIGMA54_INTERACT_4"/>
    <property type="match status" value="1"/>
</dbReference>
<dbReference type="Gene3D" id="3.40.50.2300">
    <property type="match status" value="1"/>
</dbReference>
<dbReference type="Pfam" id="PF25601">
    <property type="entry name" value="AAA_lid_14"/>
    <property type="match status" value="1"/>
</dbReference>
<dbReference type="InterPro" id="IPR027417">
    <property type="entry name" value="P-loop_NTPase"/>
</dbReference>
<dbReference type="SUPFAM" id="SSF46689">
    <property type="entry name" value="Homeodomain-like"/>
    <property type="match status" value="1"/>
</dbReference>
<keyword evidence="6" id="KW-0902">Two-component regulatory system</keyword>
<dbReference type="GO" id="GO:0006355">
    <property type="term" value="P:regulation of DNA-templated transcription"/>
    <property type="evidence" value="ECO:0007669"/>
    <property type="project" value="InterPro"/>
</dbReference>
<dbReference type="InterPro" id="IPR009057">
    <property type="entry name" value="Homeodomain-like_sf"/>
</dbReference>
<keyword evidence="11" id="KW-0597">Phosphoprotein</keyword>
<dbReference type="GO" id="GO:0000160">
    <property type="term" value="P:phosphorelay signal transduction system"/>
    <property type="evidence" value="ECO:0007669"/>
    <property type="project" value="UniProtKB-KW"/>
</dbReference>
<evidence type="ECO:0000259" key="13">
    <source>
        <dbReference type="PROSITE" id="PS50045"/>
    </source>
</evidence>
<dbReference type="FunFam" id="3.40.50.300:FF:000006">
    <property type="entry name" value="DNA-binding transcriptional regulator NtrC"/>
    <property type="match status" value="1"/>
</dbReference>
<dbReference type="PROSITE" id="PS00688">
    <property type="entry name" value="SIGMA54_INTERACT_3"/>
    <property type="match status" value="1"/>
</dbReference>
<evidence type="ECO:0000256" key="4">
    <source>
        <dbReference type="ARBA" id="ARBA00022741"/>
    </source>
</evidence>
<feature type="domain" description="Sigma-54 factor interaction" evidence="13">
    <location>
        <begin position="166"/>
        <end position="395"/>
    </location>
</feature>
<dbReference type="Gene3D" id="1.10.10.60">
    <property type="entry name" value="Homeodomain-like"/>
    <property type="match status" value="1"/>
</dbReference>
<dbReference type="SUPFAM" id="SSF52172">
    <property type="entry name" value="CheY-like"/>
    <property type="match status" value="1"/>
</dbReference>
<dbReference type="InterPro" id="IPR002197">
    <property type="entry name" value="HTH_Fis"/>
</dbReference>
<feature type="domain" description="Response regulatory" evidence="14">
    <location>
        <begin position="31"/>
        <end position="145"/>
    </location>
</feature>
<evidence type="ECO:0000256" key="8">
    <source>
        <dbReference type="ARBA" id="ARBA00023125"/>
    </source>
</evidence>